<dbReference type="Proteomes" id="UP000244189">
    <property type="component" value="Unassembled WGS sequence"/>
</dbReference>
<dbReference type="AlphaFoldDB" id="A0A2T5GLI6"/>
<name>A0A2T5GLI6_9SPHN</name>
<comment type="caution">
    <text evidence="3">The sequence shown here is derived from an EMBL/GenBank/DDBJ whole genome shotgun (WGS) entry which is preliminary data.</text>
</comment>
<keyword evidence="4" id="KW-1185">Reference proteome</keyword>
<evidence type="ECO:0000256" key="1">
    <source>
        <dbReference type="SAM" id="MobiDB-lite"/>
    </source>
</evidence>
<gene>
    <name evidence="3" type="ORF">C8J26_1891</name>
</gene>
<evidence type="ECO:0000313" key="4">
    <source>
        <dbReference type="Proteomes" id="UP000244189"/>
    </source>
</evidence>
<feature type="compositionally biased region" description="Low complexity" evidence="1">
    <location>
        <begin position="31"/>
        <end position="41"/>
    </location>
</feature>
<proteinExistence type="predicted"/>
<evidence type="ECO:0000313" key="3">
    <source>
        <dbReference type="EMBL" id="PTQ60181.1"/>
    </source>
</evidence>
<dbReference type="InterPro" id="IPR018968">
    <property type="entry name" value="Phasin"/>
</dbReference>
<feature type="domain" description="Phasin" evidence="2">
    <location>
        <begin position="153"/>
        <end position="252"/>
    </location>
</feature>
<feature type="region of interest" description="Disordered" evidence="1">
    <location>
        <begin position="1"/>
        <end position="41"/>
    </location>
</feature>
<dbReference type="InterPro" id="IPR010127">
    <property type="entry name" value="Phasin_subfam-1"/>
</dbReference>
<organism evidence="3 4">
    <name type="scientific">Sphingomonas aurantiaca</name>
    <dbReference type="NCBI Taxonomy" id="185949"/>
    <lineage>
        <taxon>Bacteria</taxon>
        <taxon>Pseudomonadati</taxon>
        <taxon>Pseudomonadota</taxon>
        <taxon>Alphaproteobacteria</taxon>
        <taxon>Sphingomonadales</taxon>
        <taxon>Sphingomonadaceae</taxon>
        <taxon>Sphingomonas</taxon>
    </lineage>
</organism>
<dbReference type="NCBIfam" id="TIGR01841">
    <property type="entry name" value="phasin"/>
    <property type="match status" value="1"/>
</dbReference>
<protein>
    <submittedName>
        <fullName evidence="3">Phasin family protein</fullName>
    </submittedName>
</protein>
<accession>A0A2T5GLI6</accession>
<dbReference type="Pfam" id="PF09361">
    <property type="entry name" value="Phasin_2"/>
    <property type="match status" value="1"/>
</dbReference>
<sequence length="263" mass="27375">MTDIVKPTAKSDSKPLVTAKAPRTVAKPAQPASESIAVPPAPAPVVTAPAPEPVVLTPVPEPIAMTPAIEQPPAADCVPPHPDSPAPISAAPITAAAPPGIPVSETKDAIMETIQSITEKTKSLFTNGFGGTTTTDFTEQAKGAMEKSAKMAEDFVAFGKGNIEALVESSKIAAKNVEALGQEAADYAKTSFEHATEAAKTLAAAKSPTEFVKLQSDYARTAFDTMIAEGSRSTERMLKMFGEFAQPISNRVAVATDKMKMPA</sequence>
<dbReference type="EMBL" id="QAOG01000003">
    <property type="protein sequence ID" value="PTQ60181.1"/>
    <property type="molecule type" value="Genomic_DNA"/>
</dbReference>
<evidence type="ECO:0000259" key="2">
    <source>
        <dbReference type="Pfam" id="PF09361"/>
    </source>
</evidence>
<reference evidence="3 4" key="1">
    <citation type="submission" date="2018-04" db="EMBL/GenBank/DDBJ databases">
        <title>Genomic Encyclopedia of Type Strains, Phase III (KMG-III): the genomes of soil and plant-associated and newly described type strains.</title>
        <authorList>
            <person name="Whitman W."/>
        </authorList>
    </citation>
    <scope>NUCLEOTIDE SEQUENCE [LARGE SCALE GENOMIC DNA]</scope>
    <source>
        <strain evidence="3 4">MA101b</strain>
    </source>
</reference>